<feature type="region of interest" description="Disordered" evidence="1">
    <location>
        <begin position="607"/>
        <end position="640"/>
    </location>
</feature>
<feature type="compositionally biased region" description="Polar residues" evidence="1">
    <location>
        <begin position="620"/>
        <end position="632"/>
    </location>
</feature>
<evidence type="ECO:0000313" key="3">
    <source>
        <dbReference type="Proteomes" id="UP000726737"/>
    </source>
</evidence>
<gene>
    <name evidence="2" type="ORF">BG011_000945</name>
</gene>
<feature type="compositionally biased region" description="Basic and acidic residues" evidence="1">
    <location>
        <begin position="32"/>
        <end position="45"/>
    </location>
</feature>
<dbReference type="OrthoDB" id="2402470at2759"/>
<feature type="compositionally biased region" description="Low complexity" evidence="1">
    <location>
        <begin position="994"/>
        <end position="1014"/>
    </location>
</feature>
<name>A0A9P6Q847_9FUNG</name>
<feature type="region of interest" description="Disordered" evidence="1">
    <location>
        <begin position="820"/>
        <end position="894"/>
    </location>
</feature>
<protein>
    <submittedName>
        <fullName evidence="2">Uncharacterized protein</fullName>
    </submittedName>
</protein>
<dbReference type="EMBL" id="JAAAJA010000122">
    <property type="protein sequence ID" value="KAG0261539.1"/>
    <property type="molecule type" value="Genomic_DNA"/>
</dbReference>
<comment type="caution">
    <text evidence="2">The sequence shown here is derived from an EMBL/GenBank/DDBJ whole genome shotgun (WGS) entry which is preliminary data.</text>
</comment>
<feature type="region of interest" description="Disordered" evidence="1">
    <location>
        <begin position="994"/>
        <end position="1040"/>
    </location>
</feature>
<dbReference type="Proteomes" id="UP000726737">
    <property type="component" value="Unassembled WGS sequence"/>
</dbReference>
<keyword evidence="3" id="KW-1185">Reference proteome</keyword>
<organism evidence="2 3">
    <name type="scientific">Mortierella polycephala</name>
    <dbReference type="NCBI Taxonomy" id="41804"/>
    <lineage>
        <taxon>Eukaryota</taxon>
        <taxon>Fungi</taxon>
        <taxon>Fungi incertae sedis</taxon>
        <taxon>Mucoromycota</taxon>
        <taxon>Mortierellomycotina</taxon>
        <taxon>Mortierellomycetes</taxon>
        <taxon>Mortierellales</taxon>
        <taxon>Mortierellaceae</taxon>
        <taxon>Mortierella</taxon>
    </lineage>
</organism>
<feature type="region of interest" description="Disordered" evidence="1">
    <location>
        <begin position="30"/>
        <end position="63"/>
    </location>
</feature>
<dbReference type="AlphaFoldDB" id="A0A9P6Q847"/>
<feature type="compositionally biased region" description="Low complexity" evidence="1">
    <location>
        <begin position="870"/>
        <end position="893"/>
    </location>
</feature>
<evidence type="ECO:0000313" key="2">
    <source>
        <dbReference type="EMBL" id="KAG0261539.1"/>
    </source>
</evidence>
<sequence length="1040" mass="112829">MASVGSVMALYPRTKATTTADITKIYYSRSPVIRERHDRQQEQQHRQQQGRQPHPANSTLSLSPSIFPLQPSLPIIQEHDAKEAAPLQQARSLYNAARTHSSPLEVVPGETLKSLETENNLRIWDHIIIGEGQETLQSACQIAQQNPTDSVLVIVQEDIQPTTVQRIVQWAQQLVAVQAQRLWEQEALGALSELQQDHIPDRINARLSSSTLHNKTRPLDAQSLPTNIYVGSSLCATKILIDKSVTTQMALNSSPKPVQVKRFSSIGGSPKTSLTINTTPPVPARTVGLEVVDVKNLQGPCYQVFCRNNVIFATGEHPIIRSLSSNTTPLISRESTAEQCATSNMSDDTSRRPRILLSVRMRHDKPRTLIAQLTHWSVMASQRLLASLSLALRQLVRDPMNGSVAQHKDRTLDLQSVVIHESNRVFQHGRVRQRQEDDSEEEILRLDISASRTSLDTSTPIQVLVSVFSQPMLQDTFENADIIRKSEAVLLEGLVLARELAQTAGWSCLEEDDSQMVEWVRDQMDIQWIMENGTNSRTLAPVCTSIEGVKTYARSLSSNSSIRVRTPKLSPYASRTTSYQGKHKNEGLGIKNIGDTTLERLQNASESLQSMEDERYGCAENTNGDRGQSPKSSPIHGSPKVTIATVEAPSALRKSLKTSFGGFSSLSDSRTQTMVLSEKTEDHLGMALSLTSPLGGSASATPIQDSISAFGDGVTSSDLCVTSNSGSASSPPEPKKLSRFSIKTYQLERSKHGLSDEWGIGGLGLNANVSSAKKDALSPTSPLIADHAFAGNVSSLGPRSDILLQKDFLEYLDPFAGRKTSTQTSNLEHRSNHDSEGDEPPRNLSLGSNVADNGSRRRYESRVGSFSNVSGTGSRSGATSSFSPFSKSRSPSPLRVTAELVPDFLGDSFAMPKSIVSHDGSDSIMERTQSCPNTGSTKAVHFAETETRDMLARAKSEQAMPAATSLSGVKGDSSLEIARPLLSTNLSSSSILSSCTTSSSSSSSPSLSASAASRSKAHTRRSWGKGIGGNDILGIQGLSE</sequence>
<proteinExistence type="predicted"/>
<feature type="compositionally biased region" description="Basic and acidic residues" evidence="1">
    <location>
        <begin position="827"/>
        <end position="841"/>
    </location>
</feature>
<reference evidence="2" key="1">
    <citation type="journal article" date="2020" name="Fungal Divers.">
        <title>Resolving the Mortierellaceae phylogeny through synthesis of multi-gene phylogenetics and phylogenomics.</title>
        <authorList>
            <person name="Vandepol N."/>
            <person name="Liber J."/>
            <person name="Desiro A."/>
            <person name="Na H."/>
            <person name="Kennedy M."/>
            <person name="Barry K."/>
            <person name="Grigoriev I.V."/>
            <person name="Miller A.N."/>
            <person name="O'Donnell K."/>
            <person name="Stajich J.E."/>
            <person name="Bonito G."/>
        </authorList>
    </citation>
    <scope>NUCLEOTIDE SEQUENCE</scope>
    <source>
        <strain evidence="2">KOD948</strain>
    </source>
</reference>
<evidence type="ECO:0000256" key="1">
    <source>
        <dbReference type="SAM" id="MobiDB-lite"/>
    </source>
</evidence>
<accession>A0A9P6Q847</accession>